<evidence type="ECO:0000259" key="8">
    <source>
        <dbReference type="Pfam" id="PF00662"/>
    </source>
</evidence>
<dbReference type="HOGENOM" id="CLU_007100_6_3_11"/>
<feature type="domain" description="NADH-Ubiquinone oxidoreductase (complex I) chain 5 N-terminal" evidence="8">
    <location>
        <begin position="61"/>
        <end position="102"/>
    </location>
</feature>
<keyword evidence="4 6" id="KW-0472">Membrane</keyword>
<feature type="transmembrane region" description="Helical" evidence="6">
    <location>
        <begin position="69"/>
        <end position="89"/>
    </location>
</feature>
<dbReference type="GO" id="GO:0042773">
    <property type="term" value="P:ATP synthesis coupled electron transport"/>
    <property type="evidence" value="ECO:0007669"/>
    <property type="project" value="InterPro"/>
</dbReference>
<dbReference type="InterPro" id="IPR003945">
    <property type="entry name" value="NU5C-like"/>
</dbReference>
<dbReference type="InterPro" id="IPR001750">
    <property type="entry name" value="ND/Mrp_TM"/>
</dbReference>
<feature type="transmembrane region" description="Helical" evidence="6">
    <location>
        <begin position="255"/>
        <end position="279"/>
    </location>
</feature>
<dbReference type="InterPro" id="IPR001516">
    <property type="entry name" value="Proton_antipo_N"/>
</dbReference>
<dbReference type="OrthoDB" id="9811798at2"/>
<keyword evidence="2 5" id="KW-0812">Transmembrane</keyword>
<dbReference type="PANTHER" id="PTHR42829">
    <property type="entry name" value="NADH-UBIQUINONE OXIDOREDUCTASE CHAIN 5"/>
    <property type="match status" value="1"/>
</dbReference>
<dbReference type="GO" id="GO:0012505">
    <property type="term" value="C:endomembrane system"/>
    <property type="evidence" value="ECO:0007669"/>
    <property type="project" value="UniProtKB-SubCell"/>
</dbReference>
<dbReference type="Pfam" id="PF00662">
    <property type="entry name" value="Proton_antipo_N"/>
    <property type="match status" value="1"/>
</dbReference>
<feature type="transmembrane region" description="Helical" evidence="6">
    <location>
        <begin position="390"/>
        <end position="413"/>
    </location>
</feature>
<dbReference type="GO" id="GO:0003954">
    <property type="term" value="F:NADH dehydrogenase activity"/>
    <property type="evidence" value="ECO:0007669"/>
    <property type="project" value="TreeGrafter"/>
</dbReference>
<evidence type="ECO:0000259" key="7">
    <source>
        <dbReference type="Pfam" id="PF00361"/>
    </source>
</evidence>
<organism evidence="9 10">
    <name type="scientific">Saccharomonospora xinjiangensis XJ-54</name>
    <dbReference type="NCBI Taxonomy" id="882086"/>
    <lineage>
        <taxon>Bacteria</taxon>
        <taxon>Bacillati</taxon>
        <taxon>Actinomycetota</taxon>
        <taxon>Actinomycetes</taxon>
        <taxon>Pseudonocardiales</taxon>
        <taxon>Pseudonocardiaceae</taxon>
        <taxon>Saccharomonospora</taxon>
    </lineage>
</organism>
<evidence type="ECO:0000256" key="3">
    <source>
        <dbReference type="ARBA" id="ARBA00022989"/>
    </source>
</evidence>
<dbReference type="eggNOG" id="COG1009">
    <property type="taxonomic scope" value="Bacteria"/>
</dbReference>
<dbReference type="PANTHER" id="PTHR42829:SF1">
    <property type="entry name" value="INORGANIC CARBON TRANSPORTER SUBUNIT DABB-RELATED"/>
    <property type="match status" value="1"/>
</dbReference>
<dbReference type="Gene3D" id="1.20.5.2700">
    <property type="match status" value="1"/>
</dbReference>
<dbReference type="Proteomes" id="UP000004691">
    <property type="component" value="Unassembled WGS sequence"/>
</dbReference>
<feature type="transmembrane region" description="Helical" evidence="6">
    <location>
        <begin position="434"/>
        <end position="455"/>
    </location>
</feature>
<feature type="transmembrane region" description="Helical" evidence="6">
    <location>
        <begin position="230"/>
        <end position="249"/>
    </location>
</feature>
<feature type="transmembrane region" description="Helical" evidence="6">
    <location>
        <begin position="196"/>
        <end position="218"/>
    </location>
</feature>
<feature type="transmembrane region" description="Helical" evidence="6">
    <location>
        <begin position="125"/>
        <end position="143"/>
    </location>
</feature>
<name>I0V8Q2_9PSEU</name>
<keyword evidence="10" id="KW-1185">Reference proteome</keyword>
<dbReference type="Pfam" id="PF00361">
    <property type="entry name" value="Proton_antipo_M"/>
    <property type="match status" value="1"/>
</dbReference>
<reference evidence="9 10" key="1">
    <citation type="submission" date="2012-01" db="EMBL/GenBank/DDBJ databases">
        <title>Improved High-Quality Draft sequence of Saccharomonospora xinjiangensis XJ-54.</title>
        <authorList>
            <consortium name="US DOE Joint Genome Institute"/>
            <person name="Lucas S."/>
            <person name="Han J."/>
            <person name="Lapidus A."/>
            <person name="Cheng J.-F."/>
            <person name="Goodwin L."/>
            <person name="Pitluck S."/>
            <person name="Peters L."/>
            <person name="Mikhailova N."/>
            <person name="Teshima H."/>
            <person name="Detter J.C."/>
            <person name="Han C."/>
            <person name="Tapia R."/>
            <person name="Land M."/>
            <person name="Hauser L."/>
            <person name="Kyrpides N."/>
            <person name="Ivanova N."/>
            <person name="Pagani I."/>
            <person name="Brambilla E.-M."/>
            <person name="Klenk H.-P."/>
            <person name="Woyke T."/>
        </authorList>
    </citation>
    <scope>NUCLEOTIDE SEQUENCE [LARGE SCALE GENOMIC DNA]</scope>
    <source>
        <strain evidence="9 10">XJ-54</strain>
    </source>
</reference>
<feature type="transmembrane region" description="Helical" evidence="6">
    <location>
        <begin position="286"/>
        <end position="310"/>
    </location>
</feature>
<accession>I0V8Q2</accession>
<dbReference type="STRING" id="882086.SacxiDRAFT_4324"/>
<evidence type="ECO:0000256" key="5">
    <source>
        <dbReference type="RuleBase" id="RU000320"/>
    </source>
</evidence>
<comment type="subcellular location">
    <subcellularLocation>
        <location evidence="1">Endomembrane system</location>
        <topology evidence="1">Multi-pass membrane protein</topology>
    </subcellularLocation>
    <subcellularLocation>
        <location evidence="5">Membrane</location>
        <topology evidence="5">Multi-pass membrane protein</topology>
    </subcellularLocation>
</comment>
<sequence>MLWALIVIPLAVGATLLLTGPRANPHAAPAALATAALTLAGSITVALTHPSASAPFVAGATFGLHVDGLSATLVVTITTVLLLVLLFATGEIGPDQPRARFFGLMLLFAGSMLVTVTATTLVSLLMAWEIMGATSYALIGFRWRETRPPNSGTIAFLTTRTGDLGLYLAAGAALAGGTGGLTLDRLATLPDGWRDVVAAGVTLAALGKSAQLPFSFWLSRAMDGPSSVSALLHSATMVAAGAYLLLRLHPLLSSTAWAATLIAWLGATTALALGAVALTQSDLKQLLAASTCAQVGFMLLAAGTGGVTAGTAQLVTHALTKSLLFLAAGAWLATLGTQQLTGLRGAARHHPLTGITFTIGAATLAGIPPLPLWTTKDHILAATLPETPALYLLGSAAAALSAGYAARAVTVIWSAPSPDTARPETRHIPSPQRITLPALAVATTALSVLAAPALWSAFTNVISTGTHPTPTWWEQLLSAAIAITAAGAVTTALRLRGDLPAPPRLTEWLGLETLAHTAVAAPTAHTAGTLAHFDDHTLDGGVRATAALGTTLAHTTATRLEPATDAVVGAIARDTRELGRLARRPQTGQLHHYYAQTVVALAIVALLLTLL</sequence>
<dbReference type="GO" id="GO:0015990">
    <property type="term" value="P:electron transport coupled proton transport"/>
    <property type="evidence" value="ECO:0007669"/>
    <property type="project" value="TreeGrafter"/>
</dbReference>
<evidence type="ECO:0000313" key="9">
    <source>
        <dbReference type="EMBL" id="EID56505.1"/>
    </source>
</evidence>
<feature type="domain" description="NADH:quinone oxidoreductase/Mrp antiporter transmembrane" evidence="7">
    <location>
        <begin position="118"/>
        <end position="388"/>
    </location>
</feature>
<dbReference type="GO" id="GO:0008137">
    <property type="term" value="F:NADH dehydrogenase (ubiquinone) activity"/>
    <property type="evidence" value="ECO:0007669"/>
    <property type="project" value="InterPro"/>
</dbReference>
<feature type="transmembrane region" description="Helical" evidence="6">
    <location>
        <begin position="475"/>
        <end position="495"/>
    </location>
</feature>
<evidence type="ECO:0000313" key="10">
    <source>
        <dbReference type="Proteomes" id="UP000004691"/>
    </source>
</evidence>
<feature type="transmembrane region" description="Helical" evidence="6">
    <location>
        <begin position="164"/>
        <end position="184"/>
    </location>
</feature>
<evidence type="ECO:0000256" key="4">
    <source>
        <dbReference type="ARBA" id="ARBA00023136"/>
    </source>
</evidence>
<evidence type="ECO:0000256" key="6">
    <source>
        <dbReference type="SAM" id="Phobius"/>
    </source>
</evidence>
<keyword evidence="9" id="KW-0830">Ubiquinone</keyword>
<dbReference type="RefSeq" id="WP_006240738.1">
    <property type="nucleotide sequence ID" value="NZ_JH636049.1"/>
</dbReference>
<protein>
    <submittedName>
        <fullName evidence="9">NADH:ubiquinone oxidoreductase subunit 5 (Chain L)/multisubunit Na+/H+ antiporter, MnhA subunit</fullName>
    </submittedName>
</protein>
<evidence type="ECO:0000256" key="1">
    <source>
        <dbReference type="ARBA" id="ARBA00004127"/>
    </source>
</evidence>
<feature type="transmembrane region" description="Helical" evidence="6">
    <location>
        <begin position="101"/>
        <end position="119"/>
    </location>
</feature>
<dbReference type="PRINTS" id="PR01434">
    <property type="entry name" value="NADHDHGNASE5"/>
</dbReference>
<dbReference type="EMBL" id="JH636049">
    <property type="protein sequence ID" value="EID56505.1"/>
    <property type="molecule type" value="Genomic_DNA"/>
</dbReference>
<gene>
    <name evidence="9" type="ORF">SacxiDRAFT_4324</name>
</gene>
<feature type="transmembrane region" description="Helical" evidence="6">
    <location>
        <begin position="352"/>
        <end position="370"/>
    </location>
</feature>
<proteinExistence type="predicted"/>
<feature type="transmembrane region" description="Helical" evidence="6">
    <location>
        <begin position="322"/>
        <end position="340"/>
    </location>
</feature>
<keyword evidence="3 6" id="KW-1133">Transmembrane helix</keyword>
<feature type="transmembrane region" description="Helical" evidence="6">
    <location>
        <begin position="593"/>
        <end position="610"/>
    </location>
</feature>
<evidence type="ECO:0000256" key="2">
    <source>
        <dbReference type="ARBA" id="ARBA00022692"/>
    </source>
</evidence>
<dbReference type="GO" id="GO:0016020">
    <property type="term" value="C:membrane"/>
    <property type="evidence" value="ECO:0007669"/>
    <property type="project" value="UniProtKB-SubCell"/>
</dbReference>
<dbReference type="AlphaFoldDB" id="I0V8Q2"/>